<gene>
    <name evidence="3" type="ORF">DESAM_22364</name>
</gene>
<evidence type="ECO:0000259" key="2">
    <source>
        <dbReference type="PROSITE" id="PS51832"/>
    </source>
</evidence>
<name>L0RGD7_9BACT</name>
<evidence type="ECO:0000259" key="1">
    <source>
        <dbReference type="PROSITE" id="PS51831"/>
    </source>
</evidence>
<dbReference type="STRING" id="1121451.DESAM_22364"/>
<dbReference type="Pfam" id="PF13487">
    <property type="entry name" value="HD_5"/>
    <property type="match status" value="1"/>
</dbReference>
<dbReference type="SMART" id="SM00471">
    <property type="entry name" value="HDc"/>
    <property type="match status" value="1"/>
</dbReference>
<dbReference type="AlphaFoldDB" id="L0RGD7"/>
<protein>
    <submittedName>
        <fullName evidence="3">Metal dependent phosphohydrolase</fullName>
    </submittedName>
</protein>
<dbReference type="SUPFAM" id="SSF109604">
    <property type="entry name" value="HD-domain/PDEase-like"/>
    <property type="match status" value="1"/>
</dbReference>
<dbReference type="InterPro" id="IPR037522">
    <property type="entry name" value="HD_GYP_dom"/>
</dbReference>
<dbReference type="PATRIC" id="fig|1121451.3.peg.2586"/>
<dbReference type="InterPro" id="IPR003607">
    <property type="entry name" value="HD/PDEase_dom"/>
</dbReference>
<sequence length="239" mass="25835">MKNIVEVVGGGGLQDEQSKVNLTIHQFAESLGNAIDAKDHCTCSHSEEVAVISQAIGVEMGLSAVKCELLHIAGHLHDIGKIGLPDSILKKSGKLTGEEYEIVKKHPVIGAEIVSPVVSVSGIDKVAGIILHHHERYDGQGYPHGLRGEEIPFGARIIAVADTLSAMASNRPYRDALPFQDIIAEIDACSGSQFDPQVVQAFMEISDKIEEYFINSQDIAEDILVCEITAMNERSALRI</sequence>
<dbReference type="InterPro" id="IPR052020">
    <property type="entry name" value="Cyclic_di-GMP/3'3'-cGAMP_PDE"/>
</dbReference>
<dbReference type="eggNOG" id="COG3437">
    <property type="taxonomic scope" value="Bacteria"/>
</dbReference>
<dbReference type="RefSeq" id="WP_015337231.1">
    <property type="nucleotide sequence ID" value="NC_020055.1"/>
</dbReference>
<dbReference type="Gene3D" id="1.10.3210.10">
    <property type="entry name" value="Hypothetical protein af1432"/>
    <property type="match status" value="1"/>
</dbReference>
<keyword evidence="4" id="KW-1185">Reference proteome</keyword>
<accession>L0RGD7</accession>
<proteinExistence type="predicted"/>
<dbReference type="OrthoDB" id="9769359at2"/>
<dbReference type="PROSITE" id="PS51832">
    <property type="entry name" value="HD_GYP"/>
    <property type="match status" value="1"/>
</dbReference>
<keyword evidence="3" id="KW-0378">Hydrolase</keyword>
<organism evidence="3 4">
    <name type="scientific">Maridesulfovibrio hydrothermalis AM13 = DSM 14728</name>
    <dbReference type="NCBI Taxonomy" id="1121451"/>
    <lineage>
        <taxon>Bacteria</taxon>
        <taxon>Pseudomonadati</taxon>
        <taxon>Thermodesulfobacteriota</taxon>
        <taxon>Desulfovibrionia</taxon>
        <taxon>Desulfovibrionales</taxon>
        <taxon>Desulfovibrionaceae</taxon>
        <taxon>Maridesulfovibrio</taxon>
    </lineage>
</organism>
<dbReference type="Proteomes" id="UP000010808">
    <property type="component" value="Chromosome"/>
</dbReference>
<dbReference type="PANTHER" id="PTHR45228:SF4">
    <property type="entry name" value="LIPOPROTEIN"/>
    <property type="match status" value="1"/>
</dbReference>
<evidence type="ECO:0000313" key="4">
    <source>
        <dbReference type="Proteomes" id="UP000010808"/>
    </source>
</evidence>
<dbReference type="KEGG" id="dhy:DESAM_22364"/>
<dbReference type="PROSITE" id="PS51831">
    <property type="entry name" value="HD"/>
    <property type="match status" value="1"/>
</dbReference>
<feature type="domain" description="HD-GYP" evidence="2">
    <location>
        <begin position="20"/>
        <end position="218"/>
    </location>
</feature>
<dbReference type="EMBL" id="FO203522">
    <property type="protein sequence ID" value="CCO24631.1"/>
    <property type="molecule type" value="Genomic_DNA"/>
</dbReference>
<dbReference type="HOGENOM" id="CLU_000445_92_3_7"/>
<reference evidence="3 4" key="1">
    <citation type="submission" date="2012-10" db="EMBL/GenBank/DDBJ databases">
        <authorList>
            <person name="Genoscope - CEA"/>
        </authorList>
    </citation>
    <scope>NUCLEOTIDE SEQUENCE [LARGE SCALE GENOMIC DNA]</scope>
    <source>
        <strain evidence="4">AM13 / DSM 14728</strain>
    </source>
</reference>
<dbReference type="GO" id="GO:0016787">
    <property type="term" value="F:hydrolase activity"/>
    <property type="evidence" value="ECO:0007669"/>
    <property type="project" value="UniProtKB-KW"/>
</dbReference>
<dbReference type="PANTHER" id="PTHR45228">
    <property type="entry name" value="CYCLIC DI-GMP PHOSPHODIESTERASE TM_0186-RELATED"/>
    <property type="match status" value="1"/>
</dbReference>
<feature type="domain" description="HD" evidence="1">
    <location>
        <begin position="42"/>
        <end position="167"/>
    </location>
</feature>
<evidence type="ECO:0000313" key="3">
    <source>
        <dbReference type="EMBL" id="CCO24631.1"/>
    </source>
</evidence>
<dbReference type="InterPro" id="IPR006674">
    <property type="entry name" value="HD_domain"/>
</dbReference>
<dbReference type="CDD" id="cd00077">
    <property type="entry name" value="HDc"/>
    <property type="match status" value="1"/>
</dbReference>